<dbReference type="AlphaFoldDB" id="A0A6G2DCR3"/>
<dbReference type="Proteomes" id="UP000483094">
    <property type="component" value="Unassembled WGS sequence"/>
</dbReference>
<name>A0A6G2DCR3_STREE</name>
<reference evidence="1 2" key="1">
    <citation type="submission" date="2019-11" db="EMBL/GenBank/DDBJ databases">
        <title>Growth characteristics of pneumococcus vary with the chemical composition of the capsule and with environmental conditions.</title>
        <authorList>
            <person name="Tothpal A."/>
            <person name="Desobry K."/>
            <person name="Joshi S."/>
            <person name="Wyllie A.L."/>
            <person name="Weinberger D.M."/>
        </authorList>
    </citation>
    <scope>NUCLEOTIDE SEQUENCE [LARGE SCALE GENOMIC DNA]</scope>
    <source>
        <strain evidence="2">pnumococcus19F</strain>
    </source>
</reference>
<sequence>DYPWQVSYIPVKIDNTAPKIVSVDFSNPEKIKLITKDTYHKVKDQYKNETLFARDQKEHPEKFDEIANEVWYAGAALVNEDGEVEKNLEVTYAGEGQGRNRKLDKDGNTIYEIKGAGDLRGKIIEVIALDGSSNFTKIHRIKFANHADEKGMISYYLVDPDKDASKYEKLGEIAESKFKNLGNGKEGSLKKDTT</sequence>
<dbReference type="EMBL" id="WNHQ01001060">
    <property type="protein sequence ID" value="MTV74370.1"/>
    <property type="molecule type" value="Genomic_DNA"/>
</dbReference>
<accession>A0A6G2DCR3</accession>
<evidence type="ECO:0000313" key="2">
    <source>
        <dbReference type="Proteomes" id="UP000483094"/>
    </source>
</evidence>
<gene>
    <name evidence="1" type="ORF">GM540_10370</name>
</gene>
<evidence type="ECO:0008006" key="3">
    <source>
        <dbReference type="Google" id="ProtNLM"/>
    </source>
</evidence>
<comment type="caution">
    <text evidence="1">The sequence shown here is derived from an EMBL/GenBank/DDBJ whole genome shotgun (WGS) entry which is preliminary data.</text>
</comment>
<organism evidence="1 2">
    <name type="scientific">Streptococcus pneumoniae</name>
    <dbReference type="NCBI Taxonomy" id="1313"/>
    <lineage>
        <taxon>Bacteria</taxon>
        <taxon>Bacillati</taxon>
        <taxon>Bacillota</taxon>
        <taxon>Bacilli</taxon>
        <taxon>Lactobacillales</taxon>
        <taxon>Streptococcaceae</taxon>
        <taxon>Streptococcus</taxon>
    </lineage>
</organism>
<proteinExistence type="predicted"/>
<protein>
    <recommendedName>
        <fullName evidence="3">Serine protease</fullName>
    </recommendedName>
</protein>
<feature type="non-terminal residue" evidence="1">
    <location>
        <position position="1"/>
    </location>
</feature>
<feature type="non-terminal residue" evidence="1">
    <location>
        <position position="194"/>
    </location>
</feature>
<evidence type="ECO:0000313" key="1">
    <source>
        <dbReference type="EMBL" id="MTV74370.1"/>
    </source>
</evidence>